<dbReference type="Proteomes" id="UP000298564">
    <property type="component" value="Chromosome"/>
</dbReference>
<sequence>MSSNFFNIDIIRKKHSLNIYQDSNRKLLKHVKNIKNLNNIKKKIQHETIENKKENKIYNIFKTNISNNLKGSDKIDEKFLILSKLLRNQQNKNIYKKYNAKQFYSLSNQNNITYLFHNTSVNNILMKKKFLIIPR</sequence>
<reference evidence="1 2" key="1">
    <citation type="submission" date="2018-12" db="EMBL/GenBank/DDBJ databases">
        <authorList>
            <person name="Chong R.A."/>
        </authorList>
    </citation>
    <scope>NUCLEOTIDE SEQUENCE [LARGE SCALE GENOMIC DNA]</scope>
    <source>
        <strain evidence="1 2">Lps</strain>
    </source>
</reference>
<dbReference type="AlphaFoldDB" id="A0A4D6Y109"/>
<dbReference type="RefSeq" id="WP_158356244.1">
    <property type="nucleotide sequence ID" value="NZ_CP034870.1"/>
</dbReference>
<accession>A0A4D6Y109</accession>
<evidence type="ECO:0000313" key="1">
    <source>
        <dbReference type="EMBL" id="QCI22403.1"/>
    </source>
</evidence>
<reference evidence="1 2" key="2">
    <citation type="submission" date="2019-05" db="EMBL/GenBank/DDBJ databases">
        <title>Genome evolution of the obligate endosymbiont Buchnera aphidicola.</title>
        <authorList>
            <person name="Moran N.A."/>
        </authorList>
    </citation>
    <scope>NUCLEOTIDE SEQUENCE [LARGE SCALE GENOMIC DNA]</scope>
    <source>
        <strain evidence="1 2">Lps</strain>
    </source>
</reference>
<gene>
    <name evidence="1" type="ORF">D9V70_03010</name>
</gene>
<name>A0A4D6Y109_9GAMM</name>
<dbReference type="EMBL" id="CP034870">
    <property type="protein sequence ID" value="QCI22403.1"/>
    <property type="molecule type" value="Genomic_DNA"/>
</dbReference>
<proteinExistence type="predicted"/>
<protein>
    <submittedName>
        <fullName evidence="1">Uncharacterized protein</fullName>
    </submittedName>
</protein>
<evidence type="ECO:0000313" key="2">
    <source>
        <dbReference type="Proteomes" id="UP000298564"/>
    </source>
</evidence>
<organism evidence="1 2">
    <name type="scientific">Buchnera aphidicola</name>
    <name type="common">Lipaphis pseudobrassicae</name>
    <dbReference type="NCBI Taxonomy" id="1258543"/>
    <lineage>
        <taxon>Bacteria</taxon>
        <taxon>Pseudomonadati</taxon>
        <taxon>Pseudomonadota</taxon>
        <taxon>Gammaproteobacteria</taxon>
        <taxon>Enterobacterales</taxon>
        <taxon>Erwiniaceae</taxon>
        <taxon>Buchnera</taxon>
    </lineage>
</organism>